<dbReference type="Proteomes" id="UP001597083">
    <property type="component" value="Unassembled WGS sequence"/>
</dbReference>
<proteinExistence type="predicted"/>
<evidence type="ECO:0000313" key="2">
    <source>
        <dbReference type="Proteomes" id="UP001597083"/>
    </source>
</evidence>
<organism evidence="1 2">
    <name type="scientific">Actinomadura adrarensis</name>
    <dbReference type="NCBI Taxonomy" id="1819600"/>
    <lineage>
        <taxon>Bacteria</taxon>
        <taxon>Bacillati</taxon>
        <taxon>Actinomycetota</taxon>
        <taxon>Actinomycetes</taxon>
        <taxon>Streptosporangiales</taxon>
        <taxon>Thermomonosporaceae</taxon>
        <taxon>Actinomadura</taxon>
    </lineage>
</organism>
<dbReference type="EMBL" id="JBHTIR010000422">
    <property type="protein sequence ID" value="MFD0851388.1"/>
    <property type="molecule type" value="Genomic_DNA"/>
</dbReference>
<reference evidence="2" key="1">
    <citation type="journal article" date="2019" name="Int. J. Syst. Evol. Microbiol.">
        <title>The Global Catalogue of Microorganisms (GCM) 10K type strain sequencing project: providing services to taxonomists for standard genome sequencing and annotation.</title>
        <authorList>
            <consortium name="The Broad Institute Genomics Platform"/>
            <consortium name="The Broad Institute Genome Sequencing Center for Infectious Disease"/>
            <person name="Wu L."/>
            <person name="Ma J."/>
        </authorList>
    </citation>
    <scope>NUCLEOTIDE SEQUENCE [LARGE SCALE GENOMIC DNA]</scope>
    <source>
        <strain evidence="2">JCM 31696</strain>
    </source>
</reference>
<feature type="non-terminal residue" evidence="1">
    <location>
        <position position="60"/>
    </location>
</feature>
<gene>
    <name evidence="1" type="ORF">ACFQ07_04120</name>
</gene>
<keyword evidence="2" id="KW-1185">Reference proteome</keyword>
<comment type="caution">
    <text evidence="1">The sequence shown here is derived from an EMBL/GenBank/DDBJ whole genome shotgun (WGS) entry which is preliminary data.</text>
</comment>
<evidence type="ECO:0000313" key="1">
    <source>
        <dbReference type="EMBL" id="MFD0851388.1"/>
    </source>
</evidence>
<sequence>MARNRPYPAAEYAGGAYGGDPYAHPYAGDQFQGQDPYADERFWRKRRRWPRVLLALFVIA</sequence>
<name>A0ABW3CCJ7_9ACTN</name>
<accession>A0ABW3CCJ7</accession>
<protein>
    <submittedName>
        <fullName evidence="1">Uncharacterized protein</fullName>
    </submittedName>
</protein>